<dbReference type="AlphaFoldDB" id="A0A0U4CM91"/>
<sequence length="107" mass="11060">MAAARYLAAGVPVRYFAQAVLAVALGVVEGPGGVKVAEGAHGAAVPVLARRKGLFTLGVVVRAPAPFGQAVAVVTVRLPKAARPVVSRAGAQQYRADEQQKHLKTHE</sequence>
<accession>A0A0U4CM91</accession>
<keyword evidence="2" id="KW-1185">Reference proteome</keyword>
<dbReference type="KEGG" id="hyg:AUC43_04325"/>
<protein>
    <submittedName>
        <fullName evidence="1">Uncharacterized protein</fullName>
    </submittedName>
</protein>
<proteinExistence type="predicted"/>
<evidence type="ECO:0000313" key="2">
    <source>
        <dbReference type="Proteomes" id="UP000059542"/>
    </source>
</evidence>
<gene>
    <name evidence="1" type="ORF">AUC43_04325</name>
</gene>
<organism evidence="1 2">
    <name type="scientific">Hymenobacter sedentarius</name>
    <dbReference type="NCBI Taxonomy" id="1411621"/>
    <lineage>
        <taxon>Bacteria</taxon>
        <taxon>Pseudomonadati</taxon>
        <taxon>Bacteroidota</taxon>
        <taxon>Cytophagia</taxon>
        <taxon>Cytophagales</taxon>
        <taxon>Hymenobacteraceae</taxon>
        <taxon>Hymenobacter</taxon>
    </lineage>
</organism>
<dbReference type="EMBL" id="CP013909">
    <property type="protein sequence ID" value="ALW84382.1"/>
    <property type="molecule type" value="Genomic_DNA"/>
</dbReference>
<dbReference type="STRING" id="1411621.AUC43_04325"/>
<name>A0A0U4CM91_9BACT</name>
<evidence type="ECO:0000313" key="1">
    <source>
        <dbReference type="EMBL" id="ALW84382.1"/>
    </source>
</evidence>
<reference evidence="1 2" key="1">
    <citation type="submission" date="2015-12" db="EMBL/GenBank/DDBJ databases">
        <authorList>
            <person name="Shamseldin A."/>
            <person name="Moawad H."/>
            <person name="Abd El-Rahim W.M."/>
            <person name="Sadowsky M.J."/>
        </authorList>
    </citation>
    <scope>NUCLEOTIDE SEQUENCE [LARGE SCALE GENOMIC DNA]</scope>
    <source>
        <strain evidence="1 2">DG5B</strain>
    </source>
</reference>
<dbReference type="Proteomes" id="UP000059542">
    <property type="component" value="Chromosome"/>
</dbReference>